<dbReference type="PANTHER" id="PTHR47618">
    <property type="entry name" value="BIFUNCTIONAL OLIGORIBONUCLEASE AND PAP PHOSPHATASE NRNA"/>
    <property type="match status" value="1"/>
</dbReference>
<protein>
    <recommendedName>
        <fullName evidence="1">DDH domain-containing protein</fullName>
    </recommendedName>
</protein>
<feature type="domain" description="DDH" evidence="1">
    <location>
        <begin position="79"/>
        <end position="272"/>
    </location>
</feature>
<dbReference type="InterPro" id="IPR001667">
    <property type="entry name" value="DDH_dom"/>
</dbReference>
<sequence>MPEFYHKSHFCACHIIAPPAGWCSLSTLDLVEDFPVECGDTRHTQIGVRLVNSVFNTPMVERSIHQQIFDSLNKATRILIPLGASPSGDSIAAALALADFLRKLNKEPLIVCSGEISEKYRFLPGVGNIQRTIHLSRGFVISVRTNTAPLDELTYHLDEQSNQVNIFLMPKSGQYVADDVSFRADTFPYDLIVVLDLPSLDQLRSLYDDNTDLFFETPIINIDHHPNNEHFGELNLVDITATSTAEILMELLEGFEIGLLDGNIATNLLAGILIETNSFQNRRTTPKAFLKASSLISLGANQQEIIKNLYKTKSVNLLKLWGRALARLKEVPDLGLAYSLLKTDDLTKSGSQNINEVMEELIASLTDARLILLLAEIEPGETLGYLYIHPNLPALEISNLLSGQLLESNLTTFRLSGKTILEAEAQVLGDLHRMKEKILPQ</sequence>
<dbReference type="SUPFAM" id="SSF64182">
    <property type="entry name" value="DHH phosphoesterases"/>
    <property type="match status" value="1"/>
</dbReference>
<dbReference type="EMBL" id="MFEO01000021">
    <property type="protein sequence ID" value="OGE89428.1"/>
    <property type="molecule type" value="Genomic_DNA"/>
</dbReference>
<gene>
    <name evidence="2" type="ORF">A2722_00310</name>
</gene>
<evidence type="ECO:0000313" key="3">
    <source>
        <dbReference type="Proteomes" id="UP000178377"/>
    </source>
</evidence>
<organism evidence="2 3">
    <name type="scientific">Candidatus Doudnabacteria bacterium RIFCSPHIGHO2_01_FULL_50_11</name>
    <dbReference type="NCBI Taxonomy" id="1817828"/>
    <lineage>
        <taxon>Bacteria</taxon>
        <taxon>Candidatus Doudnaibacteriota</taxon>
    </lineage>
</organism>
<accession>A0A1F5PHM8</accession>
<reference evidence="2 3" key="1">
    <citation type="journal article" date="2016" name="Nat. Commun.">
        <title>Thousands of microbial genomes shed light on interconnected biogeochemical processes in an aquifer system.</title>
        <authorList>
            <person name="Anantharaman K."/>
            <person name="Brown C.T."/>
            <person name="Hug L.A."/>
            <person name="Sharon I."/>
            <person name="Castelle C.J."/>
            <person name="Probst A.J."/>
            <person name="Thomas B.C."/>
            <person name="Singh A."/>
            <person name="Wilkins M.J."/>
            <person name="Karaoz U."/>
            <person name="Brodie E.L."/>
            <person name="Williams K.H."/>
            <person name="Hubbard S.S."/>
            <person name="Banfield J.F."/>
        </authorList>
    </citation>
    <scope>NUCLEOTIDE SEQUENCE [LARGE SCALE GENOMIC DNA]</scope>
</reference>
<dbReference type="Proteomes" id="UP000178377">
    <property type="component" value="Unassembled WGS sequence"/>
</dbReference>
<dbReference type="PANTHER" id="PTHR47618:SF1">
    <property type="entry name" value="BIFUNCTIONAL OLIGORIBONUCLEASE AND PAP PHOSPHATASE NRNA"/>
    <property type="match status" value="1"/>
</dbReference>
<dbReference type="STRING" id="1817828.A2722_00310"/>
<evidence type="ECO:0000259" key="1">
    <source>
        <dbReference type="Pfam" id="PF01368"/>
    </source>
</evidence>
<comment type="caution">
    <text evidence="2">The sequence shown here is derived from an EMBL/GenBank/DDBJ whole genome shotgun (WGS) entry which is preliminary data.</text>
</comment>
<proteinExistence type="predicted"/>
<dbReference type="InterPro" id="IPR038763">
    <property type="entry name" value="DHH_sf"/>
</dbReference>
<evidence type="ECO:0000313" key="2">
    <source>
        <dbReference type="EMBL" id="OGE89428.1"/>
    </source>
</evidence>
<dbReference type="AlphaFoldDB" id="A0A1F5PHM8"/>
<dbReference type="Gene3D" id="3.90.1640.10">
    <property type="entry name" value="inorganic pyrophosphatase (n-terminal core)"/>
    <property type="match status" value="1"/>
</dbReference>
<dbReference type="InterPro" id="IPR051319">
    <property type="entry name" value="Oligoribo/pAp-PDE_c-di-AMP_PDE"/>
</dbReference>
<name>A0A1F5PHM8_9BACT</name>
<dbReference type="Pfam" id="PF01368">
    <property type="entry name" value="DHH"/>
    <property type="match status" value="1"/>
</dbReference>